<dbReference type="EMBL" id="QSMZ01000039">
    <property type="protein sequence ID" value="KAA6454381.1"/>
    <property type="molecule type" value="Genomic_DNA"/>
</dbReference>
<keyword evidence="2" id="KW-0079">Bacteriocin immunity</keyword>
<dbReference type="AlphaFoldDB" id="A0A9W7UNY3"/>
<proteinExistence type="inferred from homology"/>
<gene>
    <name evidence="3" type="ORF">DX932_28135</name>
</gene>
<dbReference type="Pfam" id="PF01320">
    <property type="entry name" value="Colicin_Pyocin"/>
    <property type="match status" value="1"/>
</dbReference>
<comment type="caution">
    <text evidence="3">The sequence shown here is derived from an EMBL/GenBank/DDBJ whole genome shotgun (WGS) entry which is preliminary data.</text>
</comment>
<accession>A0A9W7UNY3</accession>
<name>A0A9W7UNY3_BACCE</name>
<dbReference type="InterPro" id="IPR000290">
    <property type="entry name" value="Colicin_pyocin"/>
</dbReference>
<protein>
    <submittedName>
        <fullName evidence="3">Uncharacterized protein</fullName>
    </submittedName>
</protein>
<dbReference type="Gene3D" id="1.10.1200.20">
    <property type="entry name" value="Colicin E immunity protein"/>
    <property type="match status" value="1"/>
</dbReference>
<dbReference type="InterPro" id="IPR035900">
    <property type="entry name" value="Colicin_E_sf"/>
</dbReference>
<evidence type="ECO:0000256" key="2">
    <source>
        <dbReference type="ARBA" id="ARBA00023025"/>
    </source>
</evidence>
<reference evidence="3 4" key="1">
    <citation type="submission" date="2018-08" db="EMBL/GenBank/DDBJ databases">
        <title>Bacillus phenotypic plasticity.</title>
        <authorList>
            <person name="Hurtado E."/>
        </authorList>
    </citation>
    <scope>NUCLEOTIDE SEQUENCE [LARGE SCALE GENOMIC DNA]</scope>
    <source>
        <strain evidence="3 4">111b</strain>
    </source>
</reference>
<dbReference type="SUPFAM" id="SSF47345">
    <property type="entry name" value="Colicin E immunity proteins"/>
    <property type="match status" value="1"/>
</dbReference>
<sequence length="75" mass="8768">MVSMTLKMTKEELIELVTKICNPKLPEEELNEYVNQFNNSGVPHPAPSDIIFWDFRDLTPEEIVEIALNYKEEEN</sequence>
<dbReference type="Proteomes" id="UP000323321">
    <property type="component" value="Unassembled WGS sequence"/>
</dbReference>
<organism evidence="3 4">
    <name type="scientific">Bacillus cereus</name>
    <dbReference type="NCBI Taxonomy" id="1396"/>
    <lineage>
        <taxon>Bacteria</taxon>
        <taxon>Bacillati</taxon>
        <taxon>Bacillota</taxon>
        <taxon>Bacilli</taxon>
        <taxon>Bacillales</taxon>
        <taxon>Bacillaceae</taxon>
        <taxon>Bacillus</taxon>
        <taxon>Bacillus cereus group</taxon>
    </lineage>
</organism>
<dbReference type="GO" id="GO:0015643">
    <property type="term" value="F:toxic substance binding"/>
    <property type="evidence" value="ECO:0007669"/>
    <property type="project" value="InterPro"/>
</dbReference>
<comment type="similarity">
    <text evidence="1">Belongs to the colicins ColE2/ColE8/ColE9 and pyocins S1/S2 family.</text>
</comment>
<evidence type="ECO:0000256" key="1">
    <source>
        <dbReference type="ARBA" id="ARBA00009346"/>
    </source>
</evidence>
<evidence type="ECO:0000313" key="4">
    <source>
        <dbReference type="Proteomes" id="UP000323321"/>
    </source>
</evidence>
<dbReference type="GO" id="GO:0030153">
    <property type="term" value="P:bacteriocin immunity"/>
    <property type="evidence" value="ECO:0007669"/>
    <property type="project" value="UniProtKB-KW"/>
</dbReference>
<evidence type="ECO:0000313" key="3">
    <source>
        <dbReference type="EMBL" id="KAA6454381.1"/>
    </source>
</evidence>